<comment type="catalytic activity">
    <reaction evidence="7">
        <text>shikimate + ATP = 3-phosphoshikimate + ADP + H(+)</text>
        <dbReference type="Rhea" id="RHEA:13121"/>
        <dbReference type="ChEBI" id="CHEBI:15378"/>
        <dbReference type="ChEBI" id="CHEBI:30616"/>
        <dbReference type="ChEBI" id="CHEBI:36208"/>
        <dbReference type="ChEBI" id="CHEBI:145989"/>
        <dbReference type="ChEBI" id="CHEBI:456216"/>
        <dbReference type="EC" id="2.7.1.71"/>
    </reaction>
</comment>
<dbReference type="AlphaFoldDB" id="A0A1H4A4L5"/>
<evidence type="ECO:0000259" key="8">
    <source>
        <dbReference type="Pfam" id="PF01761"/>
    </source>
</evidence>
<evidence type="ECO:0000256" key="5">
    <source>
        <dbReference type="ARBA" id="ARBA00023141"/>
    </source>
</evidence>
<feature type="binding site" evidence="7">
    <location>
        <position position="79"/>
    </location>
    <ligand>
        <name>substrate</name>
    </ligand>
</feature>
<comment type="cofactor">
    <cofactor evidence="7">
        <name>Mg(2+)</name>
        <dbReference type="ChEBI" id="CHEBI:18420"/>
    </cofactor>
    <text evidence="7">Binds 1 Mg(2+) ion per subunit.</text>
</comment>
<keyword evidence="7" id="KW-0460">Magnesium</keyword>
<dbReference type="Proteomes" id="UP000199288">
    <property type="component" value="Unassembled WGS sequence"/>
</dbReference>
<evidence type="ECO:0000256" key="2">
    <source>
        <dbReference type="ARBA" id="ARBA00022490"/>
    </source>
</evidence>
<feature type="binding site" evidence="7">
    <location>
        <begin position="11"/>
        <end position="16"/>
    </location>
    <ligand>
        <name>ATP</name>
        <dbReference type="ChEBI" id="CHEBI:30616"/>
    </ligand>
</feature>
<keyword evidence="11" id="KW-1185">Reference proteome</keyword>
<dbReference type="Gene3D" id="3.40.50.300">
    <property type="entry name" value="P-loop containing nucleotide triphosphate hydrolases"/>
    <property type="match status" value="1"/>
</dbReference>
<dbReference type="GO" id="GO:0009073">
    <property type="term" value="P:aromatic amino acid family biosynthetic process"/>
    <property type="evidence" value="ECO:0007669"/>
    <property type="project" value="UniProtKB-KW"/>
</dbReference>
<dbReference type="CDD" id="cd00464">
    <property type="entry name" value="SK"/>
    <property type="match status" value="1"/>
</dbReference>
<dbReference type="Pfam" id="PF01761">
    <property type="entry name" value="DHQ_synthase"/>
    <property type="match status" value="1"/>
</dbReference>
<dbReference type="SUPFAM" id="SSF52540">
    <property type="entry name" value="P-loop containing nucleoside triphosphate hydrolases"/>
    <property type="match status" value="1"/>
</dbReference>
<dbReference type="Gene3D" id="1.20.1090.10">
    <property type="entry name" value="Dehydroquinate synthase-like - alpha domain"/>
    <property type="match status" value="1"/>
</dbReference>
<dbReference type="InterPro" id="IPR056179">
    <property type="entry name" value="DHQS_C"/>
</dbReference>
<keyword evidence="4" id="KW-0520">NAD</keyword>
<proteinExistence type="inferred from homology"/>
<dbReference type="InterPro" id="IPR030960">
    <property type="entry name" value="DHQS/DOIS_N"/>
</dbReference>
<comment type="subunit">
    <text evidence="7">Monomer.</text>
</comment>
<dbReference type="GO" id="GO:0009423">
    <property type="term" value="P:chorismate biosynthetic process"/>
    <property type="evidence" value="ECO:0007669"/>
    <property type="project" value="UniProtKB-UniRule"/>
</dbReference>
<evidence type="ECO:0000256" key="6">
    <source>
        <dbReference type="ARBA" id="ARBA00023239"/>
    </source>
</evidence>
<evidence type="ECO:0000313" key="10">
    <source>
        <dbReference type="EMBL" id="SEA30492.1"/>
    </source>
</evidence>
<evidence type="ECO:0000256" key="7">
    <source>
        <dbReference type="HAMAP-Rule" id="MF_00109"/>
    </source>
</evidence>
<dbReference type="PANTHER" id="PTHR43622:SF7">
    <property type="entry name" value="3-DEHYDROQUINATE SYNTHASE, CHLOROPLASTIC"/>
    <property type="match status" value="1"/>
</dbReference>
<keyword evidence="3 7" id="KW-0028">Amino-acid biosynthesis</keyword>
<dbReference type="HAMAP" id="MF_00109">
    <property type="entry name" value="Shikimate_kinase"/>
    <property type="match status" value="1"/>
</dbReference>
<gene>
    <name evidence="7" type="primary">aroK</name>
    <name evidence="10" type="ORF">SAMN02910418_01315</name>
</gene>
<sequence>MSSVILVGMPGVGKTTVGTELARSLNLPFIDLDEVFAREENASPADYIRAHGEAAFRARESALITRVVTGDAAVYATGGGAVVDPIARWHLWHAGTVVWLDAPDHVLRNRLSMDETQRPLTTTAEQLAERRTQRLPYYRAADIHVDSTAQAERIAAHIAEQLADLSRARAAGRPDPGRLLFKMMTRRDHPMGPAQATIAFADRLPGAFLSDLFADASAGTPVLVADKNPAAAHPDLMSILPSSRQWLLDAGEKNKRLATAEALLEFAASVRAERKDAWLALGGGTTGDLVGTAAALYMRGAPLIQLPTTWLAMSDAAIGGKVAVDLSAAKNSAGAFWPPVAVIADVSTLTSLPRDLLLDGMGETLKSGLIGDPWLFDLVEAKGRAALSTSEPDLAARYAMIERSALLKLGVVERDPFEEGERRNLNLGHTIGHALEIESGYRLPHGRAVILGLRAVAHIARGRGADPAFIQRIDDVAADLGFELTRRFDPAVVTSALKGDKKSHRGKVRWILPMALGEVVQADDVSEAEIDAALAAISE</sequence>
<feature type="binding site" evidence="7">
    <location>
        <position position="118"/>
    </location>
    <ligand>
        <name>ATP</name>
        <dbReference type="ChEBI" id="CHEBI:30616"/>
    </ligand>
</feature>
<feature type="domain" description="3-dehydroquinate synthase C-terminal" evidence="9">
    <location>
        <begin position="360"/>
        <end position="503"/>
    </location>
</feature>
<keyword evidence="5 7" id="KW-0057">Aromatic amino acid biosynthesis</keyword>
<evidence type="ECO:0000256" key="4">
    <source>
        <dbReference type="ARBA" id="ARBA00023027"/>
    </source>
</evidence>
<keyword evidence="6" id="KW-0456">Lyase</keyword>
<dbReference type="EC" id="2.7.1.71" evidence="7"/>
<dbReference type="InterPro" id="IPR031322">
    <property type="entry name" value="Shikimate/glucono_kinase"/>
</dbReference>
<name>A0A1H4A4L5_9ACTO</name>
<dbReference type="CDD" id="cd08195">
    <property type="entry name" value="DHQS"/>
    <property type="match status" value="1"/>
</dbReference>
<comment type="function">
    <text evidence="7">Catalyzes the specific phosphorylation of the 3-hydroxyl group of shikimic acid using ATP as a cosubstrate.</text>
</comment>
<dbReference type="PRINTS" id="PR01100">
    <property type="entry name" value="SHIKIMTKNASE"/>
</dbReference>
<comment type="cofactor">
    <cofactor evidence="1">
        <name>NAD(+)</name>
        <dbReference type="ChEBI" id="CHEBI:57540"/>
    </cofactor>
</comment>
<feature type="binding site" evidence="7">
    <location>
        <position position="15"/>
    </location>
    <ligand>
        <name>Mg(2+)</name>
        <dbReference type="ChEBI" id="CHEBI:18420"/>
    </ligand>
</feature>
<feature type="binding site" evidence="7">
    <location>
        <position position="57"/>
    </location>
    <ligand>
        <name>substrate</name>
    </ligand>
</feature>
<dbReference type="InterPro" id="IPR000623">
    <property type="entry name" value="Shikimate_kinase/TSH1"/>
</dbReference>
<feature type="binding site" evidence="7">
    <location>
        <position position="134"/>
    </location>
    <ligand>
        <name>substrate</name>
    </ligand>
</feature>
<evidence type="ECO:0000256" key="3">
    <source>
        <dbReference type="ARBA" id="ARBA00022605"/>
    </source>
</evidence>
<dbReference type="GO" id="GO:0005737">
    <property type="term" value="C:cytoplasm"/>
    <property type="evidence" value="ECO:0007669"/>
    <property type="project" value="UniProtKB-SubCell"/>
</dbReference>
<evidence type="ECO:0000259" key="9">
    <source>
        <dbReference type="Pfam" id="PF24621"/>
    </source>
</evidence>
<dbReference type="EMBL" id="FNQV01000007">
    <property type="protein sequence ID" value="SEA30492.1"/>
    <property type="molecule type" value="Genomic_DNA"/>
</dbReference>
<dbReference type="Pfam" id="PF01202">
    <property type="entry name" value="SKI"/>
    <property type="match status" value="1"/>
</dbReference>
<dbReference type="GO" id="GO:0004765">
    <property type="term" value="F:shikimate kinase activity"/>
    <property type="evidence" value="ECO:0007669"/>
    <property type="project" value="UniProtKB-UniRule"/>
</dbReference>
<accession>A0A1H4A4L5</accession>
<organism evidence="10 11">
    <name type="scientific">Bowdeniella nasicola</name>
    <dbReference type="NCBI Taxonomy" id="208480"/>
    <lineage>
        <taxon>Bacteria</taxon>
        <taxon>Bacillati</taxon>
        <taxon>Actinomycetota</taxon>
        <taxon>Actinomycetes</taxon>
        <taxon>Actinomycetales</taxon>
        <taxon>Actinomycetaceae</taxon>
        <taxon>Bowdeniella</taxon>
    </lineage>
</organism>
<dbReference type="SUPFAM" id="SSF56796">
    <property type="entry name" value="Dehydroquinate synthase-like"/>
    <property type="match status" value="1"/>
</dbReference>
<dbReference type="GO" id="GO:0008652">
    <property type="term" value="P:amino acid biosynthetic process"/>
    <property type="evidence" value="ECO:0007669"/>
    <property type="project" value="UniProtKB-KW"/>
</dbReference>
<comment type="caution">
    <text evidence="7">Lacks conserved residue(s) required for the propagation of feature annotation.</text>
</comment>
<dbReference type="GO" id="GO:0003856">
    <property type="term" value="F:3-dehydroquinate synthase activity"/>
    <property type="evidence" value="ECO:0007669"/>
    <property type="project" value="TreeGrafter"/>
</dbReference>
<comment type="similarity">
    <text evidence="7">Belongs to the shikimate kinase family.</text>
</comment>
<keyword evidence="7" id="KW-0547">Nucleotide-binding</keyword>
<evidence type="ECO:0000256" key="1">
    <source>
        <dbReference type="ARBA" id="ARBA00001911"/>
    </source>
</evidence>
<keyword evidence="7" id="KW-0067">ATP-binding</keyword>
<keyword evidence="2 7" id="KW-0963">Cytoplasm</keyword>
<keyword evidence="7" id="KW-0418">Kinase</keyword>
<dbReference type="UniPathway" id="UPA00053">
    <property type="reaction ID" value="UER00088"/>
</dbReference>
<dbReference type="GO" id="GO:0000287">
    <property type="term" value="F:magnesium ion binding"/>
    <property type="evidence" value="ECO:0007669"/>
    <property type="project" value="UniProtKB-UniRule"/>
</dbReference>
<comment type="subcellular location">
    <subcellularLocation>
        <location evidence="7">Cytoplasm</location>
    </subcellularLocation>
</comment>
<dbReference type="Gene3D" id="3.40.50.1970">
    <property type="match status" value="1"/>
</dbReference>
<reference evidence="11" key="1">
    <citation type="submission" date="2016-10" db="EMBL/GenBank/DDBJ databases">
        <authorList>
            <person name="Varghese N."/>
            <person name="Submissions S."/>
        </authorList>
    </citation>
    <scope>NUCLEOTIDE SEQUENCE [LARGE SCALE GENOMIC DNA]</scope>
    <source>
        <strain evidence="11">KPR-1</strain>
    </source>
</reference>
<dbReference type="InterPro" id="IPR027417">
    <property type="entry name" value="P-loop_NTPase"/>
</dbReference>
<dbReference type="Pfam" id="PF24621">
    <property type="entry name" value="DHQS_C"/>
    <property type="match status" value="1"/>
</dbReference>
<comment type="pathway">
    <text evidence="7">Metabolic intermediate biosynthesis; chorismate biosynthesis; chorismate from D-erythrose 4-phosphate and phosphoenolpyruvate: step 5/7.</text>
</comment>
<dbReference type="RefSeq" id="WP_092563910.1">
    <property type="nucleotide sequence ID" value="NZ_FNQV01000007.1"/>
</dbReference>
<keyword evidence="7" id="KW-0808">Transferase</keyword>
<protein>
    <recommendedName>
        <fullName evidence="7">Shikimate kinase</fullName>
        <shortName evidence="7">SK</shortName>
        <ecNumber evidence="7">2.7.1.71</ecNumber>
    </recommendedName>
</protein>
<dbReference type="OrthoDB" id="9806583at2"/>
<evidence type="ECO:0000313" key="11">
    <source>
        <dbReference type="Proteomes" id="UP000199288"/>
    </source>
</evidence>
<feature type="binding site" evidence="7">
    <location>
        <position position="33"/>
    </location>
    <ligand>
        <name>substrate</name>
    </ligand>
</feature>
<dbReference type="GO" id="GO:0005524">
    <property type="term" value="F:ATP binding"/>
    <property type="evidence" value="ECO:0007669"/>
    <property type="project" value="UniProtKB-UniRule"/>
</dbReference>
<feature type="domain" description="3-dehydroquinate synthase N-terminal" evidence="8">
    <location>
        <begin position="248"/>
        <end position="355"/>
    </location>
</feature>
<dbReference type="PANTHER" id="PTHR43622">
    <property type="entry name" value="3-DEHYDROQUINATE SYNTHASE"/>
    <property type="match status" value="1"/>
</dbReference>
<dbReference type="InterPro" id="IPR050071">
    <property type="entry name" value="Dehydroquinate_synthase"/>
</dbReference>
<keyword evidence="7" id="KW-0479">Metal-binding</keyword>